<organism evidence="2 3">
    <name type="scientific">Pyrenophora tritici-repentis (strain Pt-1C-BFP)</name>
    <name type="common">Wheat tan spot fungus</name>
    <name type="synonym">Drechslera tritici-repentis</name>
    <dbReference type="NCBI Taxonomy" id="426418"/>
    <lineage>
        <taxon>Eukaryota</taxon>
        <taxon>Fungi</taxon>
        <taxon>Dikarya</taxon>
        <taxon>Ascomycota</taxon>
        <taxon>Pezizomycotina</taxon>
        <taxon>Dothideomycetes</taxon>
        <taxon>Pleosporomycetidae</taxon>
        <taxon>Pleosporales</taxon>
        <taxon>Pleosporineae</taxon>
        <taxon>Pleosporaceae</taxon>
        <taxon>Pyrenophora</taxon>
    </lineage>
</organism>
<dbReference type="Proteomes" id="UP000001471">
    <property type="component" value="Unassembled WGS sequence"/>
</dbReference>
<evidence type="ECO:0000313" key="2">
    <source>
        <dbReference type="EMBL" id="EDU41073.1"/>
    </source>
</evidence>
<dbReference type="AlphaFoldDB" id="B2VWS3"/>
<dbReference type="HOGENOM" id="CLU_1787801_0_0_1"/>
<name>B2VWS3_PYRTR</name>
<dbReference type="STRING" id="426418.B2VWS3"/>
<evidence type="ECO:0000256" key="1">
    <source>
        <dbReference type="SAM" id="MobiDB-lite"/>
    </source>
</evidence>
<reference evidence="3" key="1">
    <citation type="journal article" date="2013" name="G3 (Bethesda)">
        <title>Comparative genomics of a plant-pathogenic fungus, Pyrenophora tritici-repentis, reveals transduplication and the impact of repeat elements on pathogenicity and population divergence.</title>
        <authorList>
            <person name="Manning V.A."/>
            <person name="Pandelova I."/>
            <person name="Dhillon B."/>
            <person name="Wilhelm L.J."/>
            <person name="Goodwin S.B."/>
            <person name="Berlin A.M."/>
            <person name="Figueroa M."/>
            <person name="Freitag M."/>
            <person name="Hane J.K."/>
            <person name="Henrissat B."/>
            <person name="Holman W.H."/>
            <person name="Kodira C.D."/>
            <person name="Martin J."/>
            <person name="Oliver R.P."/>
            <person name="Robbertse B."/>
            <person name="Schackwitz W."/>
            <person name="Schwartz D.C."/>
            <person name="Spatafora J.W."/>
            <person name="Turgeon B.G."/>
            <person name="Yandava C."/>
            <person name="Young S."/>
            <person name="Zhou S."/>
            <person name="Zeng Q."/>
            <person name="Grigoriev I.V."/>
            <person name="Ma L.-J."/>
            <person name="Ciuffetti L.M."/>
        </authorList>
    </citation>
    <scope>NUCLEOTIDE SEQUENCE [LARGE SCALE GENOMIC DNA]</scope>
    <source>
        <strain evidence="3">Pt-1C-BFP</strain>
    </source>
</reference>
<dbReference type="EMBL" id="DS231615">
    <property type="protein sequence ID" value="EDU41073.1"/>
    <property type="molecule type" value="Genomic_DNA"/>
</dbReference>
<feature type="region of interest" description="Disordered" evidence="1">
    <location>
        <begin position="18"/>
        <end position="88"/>
    </location>
</feature>
<gene>
    <name evidence="2" type="ORF">PTRG_01635</name>
</gene>
<proteinExistence type="predicted"/>
<dbReference type="InParanoid" id="B2VWS3"/>
<protein>
    <submittedName>
        <fullName evidence="2">Uncharacterized protein</fullName>
    </submittedName>
</protein>
<feature type="region of interest" description="Disordered" evidence="1">
    <location>
        <begin position="119"/>
        <end position="145"/>
    </location>
</feature>
<sequence>MRYSTAALFYSLAGQVYGLPRPQGSTSSDTGSGSSSGSSSGSDSGSGSVPGPVDPSQVLNMPLPSRASGSLRGTEQLLGYNPSNLVTTESTVIPPDEFEIAPGQSEDPKLGLYIDLSNVENPQPIRGGTTGPTEPGPRQASRERR</sequence>
<evidence type="ECO:0000313" key="3">
    <source>
        <dbReference type="Proteomes" id="UP000001471"/>
    </source>
</evidence>
<accession>B2VWS3</accession>
<feature type="compositionally biased region" description="Low complexity" evidence="1">
    <location>
        <begin position="24"/>
        <end position="56"/>
    </location>
</feature>